<reference evidence="2" key="1">
    <citation type="submission" date="2023-01" db="EMBL/GenBank/DDBJ databases">
        <title>The diversity of Class Acidimicrobiia in South China Sea sediment environments and the proposal of Iamia marina sp. nov., a novel species of the genus Iamia.</title>
        <authorList>
            <person name="He Y."/>
            <person name="Tian X."/>
        </authorList>
    </citation>
    <scope>NUCLEOTIDE SEQUENCE</scope>
    <source>
        <strain evidence="2">DSM 19957</strain>
    </source>
</reference>
<gene>
    <name evidence="2" type="ORF">PO878_10520</name>
</gene>
<evidence type="ECO:0000313" key="3">
    <source>
        <dbReference type="Proteomes" id="UP001216390"/>
    </source>
</evidence>
<dbReference type="GO" id="GO:0016787">
    <property type="term" value="F:hydrolase activity"/>
    <property type="evidence" value="ECO:0007669"/>
    <property type="project" value="UniProtKB-KW"/>
</dbReference>
<dbReference type="Proteomes" id="UP001216390">
    <property type="component" value="Chromosome"/>
</dbReference>
<dbReference type="AlphaFoldDB" id="A0AAF0BSZ7"/>
<dbReference type="PANTHER" id="PTHR43433">
    <property type="entry name" value="HYDROLASE, ALPHA/BETA FOLD FAMILY PROTEIN"/>
    <property type="match status" value="1"/>
</dbReference>
<evidence type="ECO:0000259" key="1">
    <source>
        <dbReference type="Pfam" id="PF12697"/>
    </source>
</evidence>
<dbReference type="Gene3D" id="3.40.50.1820">
    <property type="entry name" value="alpha/beta hydrolase"/>
    <property type="match status" value="1"/>
</dbReference>
<keyword evidence="3" id="KW-1185">Reference proteome</keyword>
<sequence length="260" mass="26305">MGPALHVVEAGTGPTVVLVHGAMDRAGGLAKVARHLPAHHVVRYDRRGYAGSTLLGPGGLADHAADLVGLLGELVPSPAAARPVVVGHSLGGLVALAGARAAPALVGAVGAFEPPTPWHPDWPAGIEDFDGDDGAAADLVISRAVGAERWARAPAALRAARRAEGGAMMAEMRSLLTDPPGRLPEPLGPVPVPVVLARGSASRPHVARGLDDLAARLGVTGPVVLDGPGHRAPTTHAADYAAWAAEVAALAPHPPTVRER</sequence>
<feature type="domain" description="AB hydrolase-1" evidence="1">
    <location>
        <begin position="16"/>
        <end position="242"/>
    </location>
</feature>
<dbReference type="PANTHER" id="PTHR43433:SF5">
    <property type="entry name" value="AB HYDROLASE-1 DOMAIN-CONTAINING PROTEIN"/>
    <property type="match status" value="1"/>
</dbReference>
<evidence type="ECO:0000313" key="2">
    <source>
        <dbReference type="EMBL" id="WCO69156.1"/>
    </source>
</evidence>
<dbReference type="Pfam" id="PF12697">
    <property type="entry name" value="Abhydrolase_6"/>
    <property type="match status" value="1"/>
</dbReference>
<accession>A0AAF0BSZ7</accession>
<proteinExistence type="predicted"/>
<dbReference type="InterPro" id="IPR029058">
    <property type="entry name" value="AB_hydrolase_fold"/>
</dbReference>
<dbReference type="RefSeq" id="WP_272738670.1">
    <property type="nucleotide sequence ID" value="NZ_CP116942.1"/>
</dbReference>
<dbReference type="KEGG" id="ima:PO878_10520"/>
<protein>
    <submittedName>
        <fullName evidence="2">Alpha/beta fold hydrolase</fullName>
    </submittedName>
</protein>
<keyword evidence="2" id="KW-0378">Hydrolase</keyword>
<dbReference type="InterPro" id="IPR000073">
    <property type="entry name" value="AB_hydrolase_1"/>
</dbReference>
<organism evidence="2 3">
    <name type="scientific">Iamia majanohamensis</name>
    <dbReference type="NCBI Taxonomy" id="467976"/>
    <lineage>
        <taxon>Bacteria</taxon>
        <taxon>Bacillati</taxon>
        <taxon>Actinomycetota</taxon>
        <taxon>Acidimicrobiia</taxon>
        <taxon>Acidimicrobiales</taxon>
        <taxon>Iamiaceae</taxon>
        <taxon>Iamia</taxon>
    </lineage>
</organism>
<dbReference type="InterPro" id="IPR050471">
    <property type="entry name" value="AB_hydrolase"/>
</dbReference>
<name>A0AAF0BSZ7_9ACTN</name>
<dbReference type="SUPFAM" id="SSF53474">
    <property type="entry name" value="alpha/beta-Hydrolases"/>
    <property type="match status" value="1"/>
</dbReference>
<dbReference type="EMBL" id="CP116942">
    <property type="protein sequence ID" value="WCO69156.1"/>
    <property type="molecule type" value="Genomic_DNA"/>
</dbReference>